<dbReference type="AlphaFoldDB" id="A0A0C3QTC2"/>
<feature type="domain" description="F-box" evidence="1">
    <location>
        <begin position="26"/>
        <end position="64"/>
    </location>
</feature>
<organism evidence="2 3">
    <name type="scientific">Tulasnella calospora MUT 4182</name>
    <dbReference type="NCBI Taxonomy" id="1051891"/>
    <lineage>
        <taxon>Eukaryota</taxon>
        <taxon>Fungi</taxon>
        <taxon>Dikarya</taxon>
        <taxon>Basidiomycota</taxon>
        <taxon>Agaricomycotina</taxon>
        <taxon>Agaricomycetes</taxon>
        <taxon>Cantharellales</taxon>
        <taxon>Tulasnellaceae</taxon>
        <taxon>Tulasnella</taxon>
    </lineage>
</organism>
<dbReference type="Pfam" id="PF12937">
    <property type="entry name" value="F-box-like"/>
    <property type="match status" value="1"/>
</dbReference>
<reference evidence="3" key="2">
    <citation type="submission" date="2015-01" db="EMBL/GenBank/DDBJ databases">
        <title>Evolutionary Origins and Diversification of the Mycorrhizal Mutualists.</title>
        <authorList>
            <consortium name="DOE Joint Genome Institute"/>
            <consortium name="Mycorrhizal Genomics Consortium"/>
            <person name="Kohler A."/>
            <person name="Kuo A."/>
            <person name="Nagy L.G."/>
            <person name="Floudas D."/>
            <person name="Copeland A."/>
            <person name="Barry K.W."/>
            <person name="Cichocki N."/>
            <person name="Veneault-Fourrey C."/>
            <person name="LaButti K."/>
            <person name="Lindquist E.A."/>
            <person name="Lipzen A."/>
            <person name="Lundell T."/>
            <person name="Morin E."/>
            <person name="Murat C."/>
            <person name="Riley R."/>
            <person name="Ohm R."/>
            <person name="Sun H."/>
            <person name="Tunlid A."/>
            <person name="Henrissat B."/>
            <person name="Grigoriev I.V."/>
            <person name="Hibbett D.S."/>
            <person name="Martin F."/>
        </authorList>
    </citation>
    <scope>NUCLEOTIDE SEQUENCE [LARGE SCALE GENOMIC DNA]</scope>
    <source>
        <strain evidence="3">MUT 4182</strain>
    </source>
</reference>
<name>A0A0C3QTC2_9AGAM</name>
<sequence length="550" mass="61399">MATTKTSDPDETRSVKKAQVDALAVPELLANFFSFATQSTLGTCALVCKLWSEVALDELWKHLDSVFPLLELVMSLELLRNLGLRVPDASQILSSKLSDADWSRFHYYSRKVRSISYDHEKRYRPNSITPAIGPEAIAMLCLHHPSGLEMLPRLETLKWSTNGSTTPILPFLSSRVKSLEVELTGGSQSVDDFFRALAGRTPHLTNFHLKTLTAVKDIEPSLRKAIGTWKKLETLILPPYYLRPSIVGLVASLPNLKTLEHDYTCHPPYDEAAMLQELPENAFPELDSFGFNSNPPSAQRLALKYSGLFTRLTSINIDAANSVGGEEALTFVHHLGSKCVQLLDISLNFCLGWGPQGEVASPLSFRVLESLFPCRKLRMLLVGHPHPLTINETDVERIAAAWPKLVIFELCKEPDLSLPIPEDMGNSLSILPTFARHFPMMKDLGLFFAKDQDFSFSGNLYPKFEFCQLDNLGVGVSAVPKGRSQDVGFLIASLCRVEPTIEIGTSVWFVGPWCPGWGEYQNQWEEAGRFLQFAMRTKIASRANELRPFA</sequence>
<dbReference type="STRING" id="1051891.A0A0C3QTC2"/>
<dbReference type="Proteomes" id="UP000054248">
    <property type="component" value="Unassembled WGS sequence"/>
</dbReference>
<dbReference type="InterPro" id="IPR001810">
    <property type="entry name" value="F-box_dom"/>
</dbReference>
<dbReference type="InterPro" id="IPR032675">
    <property type="entry name" value="LRR_dom_sf"/>
</dbReference>
<accession>A0A0C3QTC2</accession>
<gene>
    <name evidence="2" type="ORF">M407DRAFT_18707</name>
</gene>
<dbReference type="InterPro" id="IPR036047">
    <property type="entry name" value="F-box-like_dom_sf"/>
</dbReference>
<keyword evidence="3" id="KW-1185">Reference proteome</keyword>
<evidence type="ECO:0000259" key="1">
    <source>
        <dbReference type="Pfam" id="PF12937"/>
    </source>
</evidence>
<dbReference type="OrthoDB" id="2447803at2759"/>
<dbReference type="SUPFAM" id="SSF52047">
    <property type="entry name" value="RNI-like"/>
    <property type="match status" value="1"/>
</dbReference>
<evidence type="ECO:0000313" key="2">
    <source>
        <dbReference type="EMBL" id="KIO32396.1"/>
    </source>
</evidence>
<evidence type="ECO:0000313" key="3">
    <source>
        <dbReference type="Proteomes" id="UP000054248"/>
    </source>
</evidence>
<protein>
    <recommendedName>
        <fullName evidence="1">F-box domain-containing protein</fullName>
    </recommendedName>
</protein>
<proteinExistence type="predicted"/>
<reference evidence="2 3" key="1">
    <citation type="submission" date="2014-04" db="EMBL/GenBank/DDBJ databases">
        <authorList>
            <consortium name="DOE Joint Genome Institute"/>
            <person name="Kuo A."/>
            <person name="Girlanda M."/>
            <person name="Perotto S."/>
            <person name="Kohler A."/>
            <person name="Nagy L.G."/>
            <person name="Floudas D."/>
            <person name="Copeland A."/>
            <person name="Barry K.W."/>
            <person name="Cichocki N."/>
            <person name="Veneault-Fourrey C."/>
            <person name="LaButti K."/>
            <person name="Lindquist E.A."/>
            <person name="Lipzen A."/>
            <person name="Lundell T."/>
            <person name="Morin E."/>
            <person name="Murat C."/>
            <person name="Sun H."/>
            <person name="Tunlid A."/>
            <person name="Henrissat B."/>
            <person name="Grigoriev I.V."/>
            <person name="Hibbett D.S."/>
            <person name="Martin F."/>
            <person name="Nordberg H.P."/>
            <person name="Cantor M.N."/>
            <person name="Hua S.X."/>
        </authorList>
    </citation>
    <scope>NUCLEOTIDE SEQUENCE [LARGE SCALE GENOMIC DNA]</scope>
    <source>
        <strain evidence="2 3">MUT 4182</strain>
    </source>
</reference>
<dbReference type="EMBL" id="KN822955">
    <property type="protein sequence ID" value="KIO32396.1"/>
    <property type="molecule type" value="Genomic_DNA"/>
</dbReference>
<dbReference type="Gene3D" id="1.20.1280.50">
    <property type="match status" value="1"/>
</dbReference>
<dbReference type="HOGENOM" id="CLU_021164_5_1_1"/>
<dbReference type="Gene3D" id="3.80.10.10">
    <property type="entry name" value="Ribonuclease Inhibitor"/>
    <property type="match status" value="1"/>
</dbReference>
<dbReference type="SUPFAM" id="SSF81383">
    <property type="entry name" value="F-box domain"/>
    <property type="match status" value="1"/>
</dbReference>